<evidence type="ECO:0000256" key="5">
    <source>
        <dbReference type="SAM" id="Phobius"/>
    </source>
</evidence>
<gene>
    <name evidence="7" type="ORF">C5O19_21475</name>
</gene>
<dbReference type="AlphaFoldDB" id="A0A2S7IHK5"/>
<dbReference type="InterPro" id="IPR020846">
    <property type="entry name" value="MFS_dom"/>
</dbReference>
<feature type="transmembrane region" description="Helical" evidence="5">
    <location>
        <begin position="234"/>
        <end position="254"/>
    </location>
</feature>
<evidence type="ECO:0000256" key="3">
    <source>
        <dbReference type="ARBA" id="ARBA00022989"/>
    </source>
</evidence>
<feature type="transmembrane region" description="Helical" evidence="5">
    <location>
        <begin position="188"/>
        <end position="206"/>
    </location>
</feature>
<comment type="similarity">
    <text evidence="1">Belongs to the sodium:galactoside symporter (TC 2.A.2) family.</text>
</comment>
<evidence type="ECO:0000256" key="4">
    <source>
        <dbReference type="ARBA" id="ARBA00023136"/>
    </source>
</evidence>
<dbReference type="Proteomes" id="UP000239590">
    <property type="component" value="Unassembled WGS sequence"/>
</dbReference>
<keyword evidence="8" id="KW-1185">Reference proteome</keyword>
<feature type="transmembrane region" description="Helical" evidence="5">
    <location>
        <begin position="153"/>
        <end position="176"/>
    </location>
</feature>
<feature type="transmembrane region" description="Helical" evidence="5">
    <location>
        <begin position="368"/>
        <end position="389"/>
    </location>
</feature>
<feature type="transmembrane region" description="Helical" evidence="5">
    <location>
        <begin position="337"/>
        <end position="356"/>
    </location>
</feature>
<evidence type="ECO:0000313" key="7">
    <source>
        <dbReference type="EMBL" id="PQA55115.1"/>
    </source>
</evidence>
<dbReference type="EMBL" id="PTRA01000005">
    <property type="protein sequence ID" value="PQA55115.1"/>
    <property type="molecule type" value="Genomic_DNA"/>
</dbReference>
<dbReference type="PROSITE" id="PS50850">
    <property type="entry name" value="MFS"/>
    <property type="match status" value="1"/>
</dbReference>
<keyword evidence="3 5" id="KW-1133">Transmembrane helix</keyword>
<dbReference type="Gene3D" id="1.20.1250.20">
    <property type="entry name" value="MFS general substrate transporter like domains"/>
    <property type="match status" value="2"/>
</dbReference>
<dbReference type="PANTHER" id="PTHR11328">
    <property type="entry name" value="MAJOR FACILITATOR SUPERFAMILY DOMAIN-CONTAINING PROTEIN"/>
    <property type="match status" value="1"/>
</dbReference>
<comment type="caution">
    <text evidence="7">The sequence shown here is derived from an EMBL/GenBank/DDBJ whole genome shotgun (WGS) entry which is preliminary data.</text>
</comment>
<evidence type="ECO:0000313" key="8">
    <source>
        <dbReference type="Proteomes" id="UP000239590"/>
    </source>
</evidence>
<evidence type="ECO:0000256" key="2">
    <source>
        <dbReference type="ARBA" id="ARBA00022692"/>
    </source>
</evidence>
<feature type="transmembrane region" description="Helical" evidence="5">
    <location>
        <begin position="301"/>
        <end position="325"/>
    </location>
</feature>
<dbReference type="SUPFAM" id="SSF103473">
    <property type="entry name" value="MFS general substrate transporter"/>
    <property type="match status" value="1"/>
</dbReference>
<dbReference type="NCBIfam" id="TIGR00792">
    <property type="entry name" value="gph"/>
    <property type="match status" value="1"/>
</dbReference>
<dbReference type="GO" id="GO:0015293">
    <property type="term" value="F:symporter activity"/>
    <property type="evidence" value="ECO:0007669"/>
    <property type="project" value="InterPro"/>
</dbReference>
<dbReference type="Pfam" id="PF13347">
    <property type="entry name" value="MFS_2"/>
    <property type="match status" value="2"/>
</dbReference>
<feature type="transmembrane region" description="Helical" evidence="5">
    <location>
        <begin position="447"/>
        <end position="471"/>
    </location>
</feature>
<feature type="transmembrane region" description="Helical" evidence="5">
    <location>
        <begin position="401"/>
        <end position="427"/>
    </location>
</feature>
<feature type="transmembrane region" description="Helical" evidence="5">
    <location>
        <begin position="113"/>
        <end position="133"/>
    </location>
</feature>
<keyword evidence="2 5" id="KW-0812">Transmembrane</keyword>
<sequence length="497" mass="53938">MEPHVSTKLTVIEKIGYSLGDLAANLIFQTLMAFLTFFYTDVYKISPGSASFIMLTGGVIGAVFNLAMGAIADRTNTRWGKFRPWVLWTSVPFGIIALLAFSTPSFNESGKIAYAFVTYLILVVVYSANNLPYSALSGVMTGDMKDRNSLSSYRFVAVMIAQFTVQVLLLPLVISIGQGDKAAGFEQVMKVFAITGVICFLITFLTTKERVSPPKEQKTPLLQDLSDLVNNRPWLIMLGLTVLIFITLAIKGGMNIFYFKYYLTVGSQVAFLENLGFTAMLDQLESITGEAALAEFRKPGSAPYATASVVSAASTLAMIAGIICSKPLADKVGKRNIYALFVALSGASLILINFLPQTAVSTVFALQTLHGFLYGITIPLLWAMIADVADYSEWKNNRRATAIIFSAMIFGLKVGLSFGGAISAWLLSVFGYDADATVQTESAVEGIRFLVSVVPGLIFIGGATLLLGYGIDKKMEDKLERELQARRSPVLNTPNEA</sequence>
<dbReference type="PANTHER" id="PTHR11328:SF24">
    <property type="entry name" value="MAJOR FACILITATOR SUPERFAMILY (MFS) PROFILE DOMAIN-CONTAINING PROTEIN"/>
    <property type="match status" value="1"/>
</dbReference>
<feature type="transmembrane region" description="Helical" evidence="5">
    <location>
        <begin position="84"/>
        <end position="101"/>
    </location>
</feature>
<dbReference type="OrthoDB" id="9764596at2"/>
<dbReference type="GO" id="GO:0005886">
    <property type="term" value="C:plasma membrane"/>
    <property type="evidence" value="ECO:0007669"/>
    <property type="project" value="TreeGrafter"/>
</dbReference>
<dbReference type="GO" id="GO:0008643">
    <property type="term" value="P:carbohydrate transport"/>
    <property type="evidence" value="ECO:0007669"/>
    <property type="project" value="InterPro"/>
</dbReference>
<proteinExistence type="inferred from homology"/>
<dbReference type="InterPro" id="IPR039672">
    <property type="entry name" value="MFS_2"/>
</dbReference>
<protein>
    <submittedName>
        <fullName evidence="7">MFS transporter</fullName>
    </submittedName>
</protein>
<evidence type="ECO:0000256" key="1">
    <source>
        <dbReference type="ARBA" id="ARBA00009617"/>
    </source>
</evidence>
<evidence type="ECO:0000259" key="6">
    <source>
        <dbReference type="PROSITE" id="PS50850"/>
    </source>
</evidence>
<feature type="transmembrane region" description="Helical" evidence="5">
    <location>
        <begin position="52"/>
        <end position="72"/>
    </location>
</feature>
<dbReference type="RefSeq" id="WP_104715431.1">
    <property type="nucleotide sequence ID" value="NZ_PTRA01000005.1"/>
</dbReference>
<dbReference type="InterPro" id="IPR036259">
    <property type="entry name" value="MFS_trans_sf"/>
</dbReference>
<dbReference type="CDD" id="cd17332">
    <property type="entry name" value="MFS_MelB_like"/>
    <property type="match status" value="1"/>
</dbReference>
<name>A0A2S7IHK5_9BACT</name>
<organism evidence="7 8">
    <name type="scientific">Siphonobacter curvatus</name>
    <dbReference type="NCBI Taxonomy" id="2094562"/>
    <lineage>
        <taxon>Bacteria</taxon>
        <taxon>Pseudomonadati</taxon>
        <taxon>Bacteroidota</taxon>
        <taxon>Cytophagia</taxon>
        <taxon>Cytophagales</taxon>
        <taxon>Cytophagaceae</taxon>
        <taxon>Siphonobacter</taxon>
    </lineage>
</organism>
<accession>A0A2S7IHK5</accession>
<feature type="domain" description="Major facilitator superfamily (MFS) profile" evidence="6">
    <location>
        <begin position="262"/>
        <end position="497"/>
    </location>
</feature>
<feature type="transmembrane region" description="Helical" evidence="5">
    <location>
        <begin position="22"/>
        <end position="40"/>
    </location>
</feature>
<dbReference type="InterPro" id="IPR001927">
    <property type="entry name" value="Na/Gal_symport"/>
</dbReference>
<keyword evidence="4 5" id="KW-0472">Membrane</keyword>
<dbReference type="GO" id="GO:0006814">
    <property type="term" value="P:sodium ion transport"/>
    <property type="evidence" value="ECO:0007669"/>
    <property type="project" value="InterPro"/>
</dbReference>
<reference evidence="8" key="1">
    <citation type="submission" date="2018-02" db="EMBL/GenBank/DDBJ databases">
        <title>Genome sequencing of Solimonas sp. HR-BB.</title>
        <authorList>
            <person name="Lee Y."/>
            <person name="Jeon C.O."/>
        </authorList>
    </citation>
    <scope>NUCLEOTIDE SEQUENCE [LARGE SCALE GENOMIC DNA]</scope>
    <source>
        <strain evidence="8">HR-U</strain>
    </source>
</reference>